<proteinExistence type="predicted"/>
<protein>
    <recommendedName>
        <fullName evidence="2">Helix-turn-helix domain-containing protein</fullName>
    </recommendedName>
</protein>
<dbReference type="InterPro" id="IPR041657">
    <property type="entry name" value="HTH_17"/>
</dbReference>
<evidence type="ECO:0000256" key="1">
    <source>
        <dbReference type="SAM" id="MobiDB-lite"/>
    </source>
</evidence>
<comment type="caution">
    <text evidence="3">The sequence shown here is derived from an EMBL/GenBank/DDBJ whole genome shotgun (WGS) entry which is preliminary data.</text>
</comment>
<dbReference type="Proteomes" id="UP001500363">
    <property type="component" value="Unassembled WGS sequence"/>
</dbReference>
<reference evidence="3 4" key="1">
    <citation type="journal article" date="2019" name="Int. J. Syst. Evol. Microbiol.">
        <title>The Global Catalogue of Microorganisms (GCM) 10K type strain sequencing project: providing services to taxonomists for standard genome sequencing and annotation.</title>
        <authorList>
            <consortium name="The Broad Institute Genomics Platform"/>
            <consortium name="The Broad Institute Genome Sequencing Center for Infectious Disease"/>
            <person name="Wu L."/>
            <person name="Ma J."/>
        </authorList>
    </citation>
    <scope>NUCLEOTIDE SEQUENCE [LARGE SCALE GENOMIC DNA]</scope>
    <source>
        <strain evidence="3 4">JCM 14303</strain>
    </source>
</reference>
<evidence type="ECO:0000313" key="4">
    <source>
        <dbReference type="Proteomes" id="UP001500363"/>
    </source>
</evidence>
<gene>
    <name evidence="3" type="ORF">GCM10009741_36640</name>
</gene>
<feature type="domain" description="Helix-turn-helix" evidence="2">
    <location>
        <begin position="48"/>
        <end position="99"/>
    </location>
</feature>
<keyword evidence="4" id="KW-1185">Reference proteome</keyword>
<dbReference type="EMBL" id="BAAANC010000002">
    <property type="protein sequence ID" value="GAA1531193.1"/>
    <property type="molecule type" value="Genomic_DNA"/>
</dbReference>
<feature type="region of interest" description="Disordered" evidence="1">
    <location>
        <begin position="1"/>
        <end position="22"/>
    </location>
</feature>
<dbReference type="Pfam" id="PF12728">
    <property type="entry name" value="HTH_17"/>
    <property type="match status" value="1"/>
</dbReference>
<evidence type="ECO:0000313" key="3">
    <source>
        <dbReference type="EMBL" id="GAA1531193.1"/>
    </source>
</evidence>
<dbReference type="RefSeq" id="WP_344175424.1">
    <property type="nucleotide sequence ID" value="NZ_BAAANC010000002.1"/>
</dbReference>
<evidence type="ECO:0000259" key="2">
    <source>
        <dbReference type="Pfam" id="PF12728"/>
    </source>
</evidence>
<accession>A0ABN2B192</accession>
<organism evidence="3 4">
    <name type="scientific">Kribbella lupini</name>
    <dbReference type="NCBI Taxonomy" id="291602"/>
    <lineage>
        <taxon>Bacteria</taxon>
        <taxon>Bacillati</taxon>
        <taxon>Actinomycetota</taxon>
        <taxon>Actinomycetes</taxon>
        <taxon>Propionibacteriales</taxon>
        <taxon>Kribbellaceae</taxon>
        <taxon>Kribbella</taxon>
    </lineage>
</organism>
<name>A0ABN2B192_9ACTN</name>
<sequence length="129" mass="13525">MTEKRAGLVHQPAEPEENDSIAGSLRQLSRELALRSALRKRAAGVPSYTIPEAAALCSVSQEHLYRLVRADAFPAVRMQRGDGKGRYVIPAKAVEQLLNDAVVGGGCVEASEWAAGWSGAASQPAGGAA</sequence>